<keyword evidence="3" id="KW-1185">Reference proteome</keyword>
<feature type="compositionally biased region" description="Low complexity" evidence="1">
    <location>
        <begin position="107"/>
        <end position="121"/>
    </location>
</feature>
<evidence type="ECO:0000313" key="2">
    <source>
        <dbReference type="EMBL" id="GAA4784059.1"/>
    </source>
</evidence>
<evidence type="ECO:0008006" key="4">
    <source>
        <dbReference type="Google" id="ProtNLM"/>
    </source>
</evidence>
<comment type="caution">
    <text evidence="2">The sequence shown here is derived from an EMBL/GenBank/DDBJ whole genome shotgun (WGS) entry which is preliminary data.</text>
</comment>
<dbReference type="Gene3D" id="6.10.140.2190">
    <property type="match status" value="1"/>
</dbReference>
<sequence>MLPESIPTVRLTAQYLALDGRPLGGTVEFAPPSLLTHSDADVFVGGPTTAALDSDGRLDVTLPATDADGWNPLAWTYTVTERLNGLSRNRTYRIALAQSVPEVDLADLAPADPAGPQYVTVPGPPGPQGEPGPQGPAGPVRSINGHTEADIILTASEVGALATSAAGQASGVAQLDATGKVPLVQLPDGTGDGVTSVNNMTGAVTLAATDLGALTPAAADARYLAIDGAPVLSVNGQTGTVTLTASGLGAAPADQAVLLTGNQTIAGAKTFATVPTVSADPATADQLVRRSYVDTRVPSGMWTPAALGFKAWAFDPAASSSSMAQYCINGNAYLIGVPLSTNATITQVVFYVDGFVGTGLAATSFAGLYDSAGKRVGVTGTLDKLIGKTEGGTFALTLTTAYAATAGYYWVALLINGPDPRTNGPGFMVGASWGNLPGGNARMTDGFVRHGRLPTTGLTALPGTFTPSSIVADANAIWAAVA</sequence>
<feature type="region of interest" description="Disordered" evidence="1">
    <location>
        <begin position="107"/>
        <end position="143"/>
    </location>
</feature>
<gene>
    <name evidence="2" type="ORF">GCM10023220_04110</name>
</gene>
<name>A0ABP9ARF1_9ACTN</name>
<dbReference type="EMBL" id="BAABIG010000005">
    <property type="protein sequence ID" value="GAA4784059.1"/>
    <property type="molecule type" value="Genomic_DNA"/>
</dbReference>
<proteinExistence type="predicted"/>
<evidence type="ECO:0000313" key="3">
    <source>
        <dbReference type="Proteomes" id="UP001501265"/>
    </source>
</evidence>
<accession>A0ABP9ARF1</accession>
<dbReference type="RefSeq" id="WP_345617036.1">
    <property type="nucleotide sequence ID" value="NZ_BAABIG010000005.1"/>
</dbReference>
<dbReference type="Proteomes" id="UP001501265">
    <property type="component" value="Unassembled WGS sequence"/>
</dbReference>
<reference evidence="3" key="1">
    <citation type="journal article" date="2019" name="Int. J. Syst. Evol. Microbiol.">
        <title>The Global Catalogue of Microorganisms (GCM) 10K type strain sequencing project: providing services to taxonomists for standard genome sequencing and annotation.</title>
        <authorList>
            <consortium name="The Broad Institute Genomics Platform"/>
            <consortium name="The Broad Institute Genome Sequencing Center for Infectious Disease"/>
            <person name="Wu L."/>
            <person name="Ma J."/>
        </authorList>
    </citation>
    <scope>NUCLEOTIDE SEQUENCE [LARGE SCALE GENOMIC DNA]</scope>
    <source>
        <strain evidence="3">JCM 18081</strain>
    </source>
</reference>
<feature type="compositionally biased region" description="Pro residues" evidence="1">
    <location>
        <begin position="122"/>
        <end position="136"/>
    </location>
</feature>
<protein>
    <recommendedName>
        <fullName evidence="4">Phage tail protein</fullName>
    </recommendedName>
</protein>
<evidence type="ECO:0000256" key="1">
    <source>
        <dbReference type="SAM" id="MobiDB-lite"/>
    </source>
</evidence>
<dbReference type="Gene3D" id="1.20.5.320">
    <property type="entry name" value="6-Phosphogluconate Dehydrogenase, domain 3"/>
    <property type="match status" value="1"/>
</dbReference>
<organism evidence="2 3">
    <name type="scientific">Streptomyces ziwulingensis</name>
    <dbReference type="NCBI Taxonomy" id="1045501"/>
    <lineage>
        <taxon>Bacteria</taxon>
        <taxon>Bacillati</taxon>
        <taxon>Actinomycetota</taxon>
        <taxon>Actinomycetes</taxon>
        <taxon>Kitasatosporales</taxon>
        <taxon>Streptomycetaceae</taxon>
        <taxon>Streptomyces</taxon>
    </lineage>
</organism>